<feature type="region of interest" description="Disordered" evidence="1">
    <location>
        <begin position="71"/>
        <end position="110"/>
    </location>
</feature>
<evidence type="ECO:0000313" key="4">
    <source>
        <dbReference type="EMBL" id="KAF2497952.1"/>
    </source>
</evidence>
<dbReference type="GO" id="GO:0044695">
    <property type="term" value="C:Dsc E3 ubiquitin ligase complex"/>
    <property type="evidence" value="ECO:0007669"/>
    <property type="project" value="InterPro"/>
</dbReference>
<dbReference type="InterPro" id="IPR019413">
    <property type="entry name" value="Dsc3_ub-like_dom"/>
</dbReference>
<gene>
    <name evidence="4" type="ORF">BU16DRAFT_456471</name>
</gene>
<dbReference type="Pfam" id="PF10302">
    <property type="entry name" value="Dsc3_N"/>
    <property type="match status" value="1"/>
</dbReference>
<evidence type="ECO:0000313" key="5">
    <source>
        <dbReference type="Proteomes" id="UP000799750"/>
    </source>
</evidence>
<dbReference type="AlphaFoldDB" id="A0A6A6R0R6"/>
<dbReference type="PANTHER" id="PTHR28049">
    <property type="entry name" value="TRANSMEMBRANE PROTEIN YOR223W"/>
    <property type="match status" value="1"/>
</dbReference>
<dbReference type="InterPro" id="IPR045226">
    <property type="entry name" value="Dsc3"/>
</dbReference>
<feature type="transmembrane region" description="Helical" evidence="2">
    <location>
        <begin position="296"/>
        <end position="313"/>
    </location>
</feature>
<evidence type="ECO:0000259" key="3">
    <source>
        <dbReference type="PROSITE" id="PS50053"/>
    </source>
</evidence>
<dbReference type="InterPro" id="IPR025390">
    <property type="entry name" value="Dsc3_C"/>
</dbReference>
<evidence type="ECO:0000256" key="2">
    <source>
        <dbReference type="SAM" id="Phobius"/>
    </source>
</evidence>
<dbReference type="InterPro" id="IPR000626">
    <property type="entry name" value="Ubiquitin-like_dom"/>
</dbReference>
<feature type="region of interest" description="Disordered" evidence="1">
    <location>
        <begin position="142"/>
        <end position="175"/>
    </location>
</feature>
<protein>
    <recommendedName>
        <fullName evidence="3">Ubiquitin-like domain-containing protein</fullName>
    </recommendedName>
</protein>
<feature type="transmembrane region" description="Helical" evidence="2">
    <location>
        <begin position="266"/>
        <end position="284"/>
    </location>
</feature>
<organism evidence="4 5">
    <name type="scientific">Lophium mytilinum</name>
    <dbReference type="NCBI Taxonomy" id="390894"/>
    <lineage>
        <taxon>Eukaryota</taxon>
        <taxon>Fungi</taxon>
        <taxon>Dikarya</taxon>
        <taxon>Ascomycota</taxon>
        <taxon>Pezizomycotina</taxon>
        <taxon>Dothideomycetes</taxon>
        <taxon>Pleosporomycetidae</taxon>
        <taxon>Mytilinidiales</taxon>
        <taxon>Mytilinidiaceae</taxon>
        <taxon>Lophium</taxon>
    </lineage>
</organism>
<keyword evidence="2" id="KW-0472">Membrane</keyword>
<dbReference type="Proteomes" id="UP000799750">
    <property type="component" value="Unassembled WGS sequence"/>
</dbReference>
<reference evidence="4" key="1">
    <citation type="journal article" date="2020" name="Stud. Mycol.">
        <title>101 Dothideomycetes genomes: a test case for predicting lifestyles and emergence of pathogens.</title>
        <authorList>
            <person name="Haridas S."/>
            <person name="Albert R."/>
            <person name="Binder M."/>
            <person name="Bloem J."/>
            <person name="Labutti K."/>
            <person name="Salamov A."/>
            <person name="Andreopoulos B."/>
            <person name="Baker S."/>
            <person name="Barry K."/>
            <person name="Bills G."/>
            <person name="Bluhm B."/>
            <person name="Cannon C."/>
            <person name="Castanera R."/>
            <person name="Culley D."/>
            <person name="Daum C."/>
            <person name="Ezra D."/>
            <person name="Gonzalez J."/>
            <person name="Henrissat B."/>
            <person name="Kuo A."/>
            <person name="Liang C."/>
            <person name="Lipzen A."/>
            <person name="Lutzoni F."/>
            <person name="Magnuson J."/>
            <person name="Mondo S."/>
            <person name="Nolan M."/>
            <person name="Ohm R."/>
            <person name="Pangilinan J."/>
            <person name="Park H.-J."/>
            <person name="Ramirez L."/>
            <person name="Alfaro M."/>
            <person name="Sun H."/>
            <person name="Tritt A."/>
            <person name="Yoshinaga Y."/>
            <person name="Zwiers L.-H."/>
            <person name="Turgeon B."/>
            <person name="Goodwin S."/>
            <person name="Spatafora J."/>
            <person name="Crous P."/>
            <person name="Grigoriev I."/>
        </authorList>
    </citation>
    <scope>NUCLEOTIDE SEQUENCE</scope>
    <source>
        <strain evidence="4">CBS 269.34</strain>
    </source>
</reference>
<feature type="compositionally biased region" description="Polar residues" evidence="1">
    <location>
        <begin position="85"/>
        <end position="94"/>
    </location>
</feature>
<sequence length="315" mass="33241">MTTPLPDQILYLIIRFTASIPDLPLSISSPRTLTTLSLKRLIRTHLPPAHASSRLRLIYAGKVLADTAPLSLSLRLPPPPPPRSTAYNDSSQSKGKGKEPVRDLPPDNSPRLYIHCSLGDALSPGDLAAEASSALTSETSLAKQLSKTTKHSASGSTSSATGGGRRDSAATTAAPQGFDRLLSTGFTSTEIASLRSQFLTNISFTHTPDNMPSGAALRALEDSWLDSSAHEAPAGDATAAAATATEGEAGWGAGFGVDDGGLDDMLFGYLTGFFWPLAAGVWGMREEGVWTRRRQVAVVMGVVLNCAFGFLRWSS</sequence>
<accession>A0A6A6R0R6</accession>
<dbReference type="PANTHER" id="PTHR28049:SF1">
    <property type="entry name" value="DSC E3 UBIQUITIN LIGASE COMPLEX SUBUNIT 3"/>
    <property type="match status" value="1"/>
</dbReference>
<feature type="domain" description="Ubiquitin-like" evidence="3">
    <location>
        <begin position="10"/>
        <end position="71"/>
    </location>
</feature>
<dbReference type="SUPFAM" id="SSF54236">
    <property type="entry name" value="Ubiquitin-like"/>
    <property type="match status" value="1"/>
</dbReference>
<dbReference type="Pfam" id="PF13373">
    <property type="entry name" value="Dsc3_C"/>
    <property type="match status" value="1"/>
</dbReference>
<dbReference type="EMBL" id="MU004186">
    <property type="protein sequence ID" value="KAF2497952.1"/>
    <property type="molecule type" value="Genomic_DNA"/>
</dbReference>
<keyword evidence="5" id="KW-1185">Reference proteome</keyword>
<evidence type="ECO:0000256" key="1">
    <source>
        <dbReference type="SAM" id="MobiDB-lite"/>
    </source>
</evidence>
<keyword evidence="2" id="KW-1133">Transmembrane helix</keyword>
<dbReference type="OrthoDB" id="2556122at2759"/>
<dbReference type="Gene3D" id="3.10.20.90">
    <property type="entry name" value="Phosphatidylinositol 3-kinase Catalytic Subunit, Chain A, domain 1"/>
    <property type="match status" value="1"/>
</dbReference>
<dbReference type="GO" id="GO:0005783">
    <property type="term" value="C:endoplasmic reticulum"/>
    <property type="evidence" value="ECO:0007669"/>
    <property type="project" value="TreeGrafter"/>
</dbReference>
<name>A0A6A6R0R6_9PEZI</name>
<dbReference type="PROSITE" id="PS50053">
    <property type="entry name" value="UBIQUITIN_2"/>
    <property type="match status" value="1"/>
</dbReference>
<proteinExistence type="predicted"/>
<keyword evidence="2" id="KW-0812">Transmembrane</keyword>
<dbReference type="InterPro" id="IPR029071">
    <property type="entry name" value="Ubiquitin-like_domsf"/>
</dbReference>
<feature type="compositionally biased region" description="Basic and acidic residues" evidence="1">
    <location>
        <begin position="96"/>
        <end position="105"/>
    </location>
</feature>